<dbReference type="InterPro" id="IPR036866">
    <property type="entry name" value="RibonucZ/Hydroxyglut_hydro"/>
</dbReference>
<keyword evidence="9" id="KW-1185">Reference proteome</keyword>
<evidence type="ECO:0000256" key="1">
    <source>
        <dbReference type="ARBA" id="ARBA00004123"/>
    </source>
</evidence>
<evidence type="ECO:0000313" key="9">
    <source>
        <dbReference type="Proteomes" id="UP000076837"/>
    </source>
</evidence>
<evidence type="ECO:0000256" key="3">
    <source>
        <dbReference type="ARBA" id="ARBA00022763"/>
    </source>
</evidence>
<dbReference type="Proteomes" id="UP000076837">
    <property type="component" value="Unassembled WGS sequence"/>
</dbReference>
<feature type="region of interest" description="Disordered" evidence="6">
    <location>
        <begin position="484"/>
        <end position="508"/>
    </location>
</feature>
<dbReference type="Gene3D" id="3.60.15.10">
    <property type="entry name" value="Ribonuclease Z/Hydroxyacylglutathione hydrolase-like"/>
    <property type="match status" value="1"/>
</dbReference>
<dbReference type="GO" id="GO:0005634">
    <property type="term" value="C:nucleus"/>
    <property type="evidence" value="ECO:0007669"/>
    <property type="project" value="UniProtKB-SubCell"/>
</dbReference>
<evidence type="ECO:0000256" key="5">
    <source>
        <dbReference type="ARBA" id="ARBA00023242"/>
    </source>
</evidence>
<dbReference type="SUPFAM" id="SSF56281">
    <property type="entry name" value="Metallo-hydrolase/oxidoreductase"/>
    <property type="match status" value="1"/>
</dbReference>
<evidence type="ECO:0000256" key="4">
    <source>
        <dbReference type="ARBA" id="ARBA00023204"/>
    </source>
</evidence>
<dbReference type="Gene3D" id="3.40.50.12650">
    <property type="match status" value="1"/>
</dbReference>
<feature type="domain" description="Fido" evidence="7">
    <location>
        <begin position="177"/>
        <end position="333"/>
    </location>
</feature>
<dbReference type="FunFam" id="3.40.50.12650:FF:000007">
    <property type="entry name" value="DNA cross-link repair 1A protein, variant"/>
    <property type="match status" value="1"/>
</dbReference>
<dbReference type="EMBL" id="JYNV01000124">
    <property type="protein sequence ID" value="KZM25606.1"/>
    <property type="molecule type" value="Genomic_DNA"/>
</dbReference>
<keyword evidence="5" id="KW-0539">Nucleus</keyword>
<dbReference type="GO" id="GO:0003684">
    <property type="term" value="F:damaged DNA binding"/>
    <property type="evidence" value="ECO:0007669"/>
    <property type="project" value="TreeGrafter"/>
</dbReference>
<keyword evidence="3" id="KW-0227">DNA damage</keyword>
<evidence type="ECO:0000259" key="7">
    <source>
        <dbReference type="PROSITE" id="PS51459"/>
    </source>
</evidence>
<dbReference type="PANTHER" id="PTHR23240">
    <property type="entry name" value="DNA CROSS-LINK REPAIR PROTEIN PSO2/SNM1-RELATED"/>
    <property type="match status" value="1"/>
</dbReference>
<dbReference type="PANTHER" id="PTHR23240:SF6">
    <property type="entry name" value="DNA CROSS-LINK REPAIR 1A PROTEIN"/>
    <property type="match status" value="1"/>
</dbReference>
<dbReference type="GO" id="GO:0036297">
    <property type="term" value="P:interstrand cross-link repair"/>
    <property type="evidence" value="ECO:0007669"/>
    <property type="project" value="TreeGrafter"/>
</dbReference>
<evidence type="ECO:0000256" key="6">
    <source>
        <dbReference type="SAM" id="MobiDB-lite"/>
    </source>
</evidence>
<feature type="compositionally biased region" description="Polar residues" evidence="6">
    <location>
        <begin position="484"/>
        <end position="495"/>
    </location>
</feature>
<dbReference type="FunFam" id="3.60.15.10:FF:000038">
    <property type="entry name" value="DNA cross-link repair protein pso2/snm1"/>
    <property type="match status" value="1"/>
</dbReference>
<dbReference type="Pfam" id="PF07522">
    <property type="entry name" value="DRMBL"/>
    <property type="match status" value="1"/>
</dbReference>
<feature type="compositionally biased region" description="Acidic residues" evidence="6">
    <location>
        <begin position="556"/>
        <end position="567"/>
    </location>
</feature>
<dbReference type="Gene3D" id="1.10.3290.10">
    <property type="entry name" value="Fido-like domain"/>
    <property type="match status" value="1"/>
</dbReference>
<organism evidence="8 9">
    <name type="scientific">Didymella rabiei</name>
    <name type="common">Chickpea ascochyta blight fungus</name>
    <name type="synonym">Mycosphaerella rabiei</name>
    <dbReference type="NCBI Taxonomy" id="5454"/>
    <lineage>
        <taxon>Eukaryota</taxon>
        <taxon>Fungi</taxon>
        <taxon>Dikarya</taxon>
        <taxon>Ascomycota</taxon>
        <taxon>Pezizomycotina</taxon>
        <taxon>Dothideomycetes</taxon>
        <taxon>Pleosporomycetidae</taxon>
        <taxon>Pleosporales</taxon>
        <taxon>Pleosporineae</taxon>
        <taxon>Didymellaceae</taxon>
        <taxon>Ascochyta</taxon>
    </lineage>
</organism>
<proteinExistence type="inferred from homology"/>
<dbReference type="GO" id="GO:0035312">
    <property type="term" value="F:5'-3' DNA exonuclease activity"/>
    <property type="evidence" value="ECO:0007669"/>
    <property type="project" value="TreeGrafter"/>
</dbReference>
<name>A0A163I4S4_DIDRA</name>
<accession>A0A163I4S4</accession>
<dbReference type="PROSITE" id="PS51459">
    <property type="entry name" value="FIDO"/>
    <property type="match status" value="1"/>
</dbReference>
<dbReference type="GO" id="GO:0006303">
    <property type="term" value="P:double-strand break repair via nonhomologous end joining"/>
    <property type="evidence" value="ECO:0007669"/>
    <property type="project" value="TreeGrafter"/>
</dbReference>
<keyword evidence="4" id="KW-0234">DNA repair</keyword>
<evidence type="ECO:0000313" key="8">
    <source>
        <dbReference type="EMBL" id="KZM25606.1"/>
    </source>
</evidence>
<comment type="similarity">
    <text evidence="2">Belongs to the DNA repair metallo-beta-lactamase (DRMBL) family.</text>
</comment>
<dbReference type="CDD" id="cd16273">
    <property type="entry name" value="SNM1A-1C-like_MBL-fold"/>
    <property type="match status" value="1"/>
</dbReference>
<dbReference type="InterPro" id="IPR011084">
    <property type="entry name" value="DRMBL"/>
</dbReference>
<gene>
    <name evidence="8" type="ORF">ST47_g3258</name>
</gene>
<comment type="subcellular location">
    <subcellularLocation>
        <location evidence="1">Nucleus</location>
    </subcellularLocation>
</comment>
<feature type="compositionally biased region" description="Basic and acidic residues" evidence="6">
    <location>
        <begin position="641"/>
        <end position="654"/>
    </location>
</feature>
<dbReference type="Pfam" id="PF02661">
    <property type="entry name" value="Fic"/>
    <property type="match status" value="1"/>
</dbReference>
<feature type="region of interest" description="Disordered" evidence="6">
    <location>
        <begin position="539"/>
        <end position="693"/>
    </location>
</feature>
<feature type="region of interest" description="Disordered" evidence="6">
    <location>
        <begin position="359"/>
        <end position="442"/>
    </location>
</feature>
<sequence length="1244" mass="138053">MCQFSLNLTPPPFLKIGSSVDLTLDNYFLSSVKERAPSRSLRMNDGYRKLGDKWAQYHTVNNIPLDKSEDFEKIAVIIDEIHAHCERLQEYRDGVADFICMDLGLDETLKLCKQIFAGDTIEYSKRTPEYQAKMETLIRQGIDAAPDHIIRSRRELVQHTAAFHYIIRRFIHEKAPLIEELMRETHEILVAGTGAGSAGSAGFLSNKEHGGLYRTGNVFIGSQKAPPANKVAESMASLVRKLEADLAEAEEEKKLDPFALAAKYCSMLVYIHPFQDANGRICRLILNAILIRYAGIVASLGEHDQSRDEYTETATESRAVGGHHGALGTMVLQEAKNSLKPPPYLHDLRIANLMFRNPRENRELPDTSRLAPSTGRAPSPPHSASRAAAMTAKTTTKKAAPKAKAVSATPKQTQTTLVAREWGGKTPASNGRNKPKPQGPTNGNIMAFFKKAEDLNNRIFLQERGANPTIELEGIEEDIGWSDEVSNGVTTSTNENDVRYNENGGGNKRRKISEELAVPACSPPPPEAVNALTTEALPSTVAELPKPRTKSGPFVDDSDDEDEEEAELLVPRRGMIKQEPTEESPCSKSSKELSLANNTGPSMDFEPPWLKTEETTQMGRDEPDDAEDFEDEDILEGEEYDERRWMKEQRRLETDLAGFEGDPDDFDAPSLFPEESTDNRANDGDNGDDAPSCPLCNSSLKGLSEQESSIHVNACLDGKPIPLPSPVKSERENTHTPVTNAKAFKRPVRPPREAQVSPFRIGEKSSAAPTSAFSKIMAGHAEDAAWATAAATNNAARGKPAFERTCPFYKIMPGFFIAVDAFRYGAVKGQNAYFLSHFHSDHYIGLTSSWSHGPIYCSKVTGNLVRQQLRVDPRWVVDLDFEKKTEVAGTEGVHVTMISANHCPGSSLFLFEKKTTRGPKPKLQRVLHCGDFRACQMHIEHPLLRPDVIDAVSGASRQQKLDVCYLDTTYLTPKYAFPPQQQVIQACADMCVSLNKVRADDTDGWEQMKRERAGAGMARFVRKNSTENAEEPPKSPDRGRLLVIVGTYSIGKERICVGIAKALGSMIYAPPNKQRICRALEDPELNALLTTDPRKGQVHMTPLFEIRADTLDDYLRDYADTFSRAVGFRPSGWNYRPPNSRFTDSPLVSTVLHSSNWKSAFSMKDLTPQRGSTSRASCFGVPYSEHSSFRELTMFCCALNIDKIIPTVNVGSAKSRERMKGWCEKWAADKKKNGLFKLGEDGWC</sequence>
<dbReference type="STRING" id="5454.A0A163I4S4"/>
<reference evidence="8 9" key="1">
    <citation type="journal article" date="2016" name="Sci. Rep.">
        <title>Draft genome sequencing and secretome analysis of fungal phytopathogen Ascochyta rabiei provides insight into the necrotrophic effector repertoire.</title>
        <authorList>
            <person name="Verma S."/>
            <person name="Gazara R.K."/>
            <person name="Nizam S."/>
            <person name="Parween S."/>
            <person name="Chattopadhyay D."/>
            <person name="Verma P.K."/>
        </authorList>
    </citation>
    <scope>NUCLEOTIDE SEQUENCE [LARGE SCALE GENOMIC DNA]</scope>
    <source>
        <strain evidence="8 9">ArDII</strain>
    </source>
</reference>
<feature type="compositionally biased region" description="Low complexity" evidence="6">
    <location>
        <begin position="382"/>
        <end position="394"/>
    </location>
</feature>
<dbReference type="InterPro" id="IPR003812">
    <property type="entry name" value="Fido"/>
</dbReference>
<dbReference type="AlphaFoldDB" id="A0A163I4S4"/>
<comment type="caution">
    <text evidence="8">The sequence shown here is derived from an EMBL/GenBank/DDBJ whole genome shotgun (WGS) entry which is preliminary data.</text>
</comment>
<protein>
    <recommendedName>
        <fullName evidence="7">Fido domain-containing protein</fullName>
    </recommendedName>
</protein>
<evidence type="ECO:0000256" key="2">
    <source>
        <dbReference type="ARBA" id="ARBA00010304"/>
    </source>
</evidence>
<dbReference type="SUPFAM" id="SSF140931">
    <property type="entry name" value="Fic-like"/>
    <property type="match status" value="1"/>
</dbReference>
<dbReference type="InterPro" id="IPR036597">
    <property type="entry name" value="Fido-like_dom_sf"/>
</dbReference>
<feature type="compositionally biased region" description="Acidic residues" evidence="6">
    <location>
        <begin position="622"/>
        <end position="640"/>
    </location>
</feature>